<gene>
    <name evidence="1" type="ORF">T12_16365</name>
</gene>
<protein>
    <submittedName>
        <fullName evidence="1">Uncharacterized protein</fullName>
    </submittedName>
</protein>
<dbReference type="Proteomes" id="UP000054783">
    <property type="component" value="Unassembled WGS sequence"/>
</dbReference>
<evidence type="ECO:0000313" key="2">
    <source>
        <dbReference type="Proteomes" id="UP000054783"/>
    </source>
</evidence>
<comment type="caution">
    <text evidence="1">The sequence shown here is derived from an EMBL/GenBank/DDBJ whole genome shotgun (WGS) entry which is preliminary data.</text>
</comment>
<organism evidence="1 2">
    <name type="scientific">Trichinella patagoniensis</name>
    <dbReference type="NCBI Taxonomy" id="990121"/>
    <lineage>
        <taxon>Eukaryota</taxon>
        <taxon>Metazoa</taxon>
        <taxon>Ecdysozoa</taxon>
        <taxon>Nematoda</taxon>
        <taxon>Enoplea</taxon>
        <taxon>Dorylaimia</taxon>
        <taxon>Trichinellida</taxon>
        <taxon>Trichinellidae</taxon>
        <taxon>Trichinella</taxon>
    </lineage>
</organism>
<sequence length="100" mass="11331">MIIQRNELLLTYGSSVQPGLTVGQGNFILIYEKFVDSGIPYLYYLSRKLAWWLNPERSGCLTLFLCALDATRTCKLLNSAMPDIVILKTTLCLWNMGPLK</sequence>
<reference evidence="1 2" key="1">
    <citation type="submission" date="2015-01" db="EMBL/GenBank/DDBJ databases">
        <title>Evolution of Trichinella species and genotypes.</title>
        <authorList>
            <person name="Korhonen P.K."/>
            <person name="Edoardo P."/>
            <person name="Giuseppe L.R."/>
            <person name="Gasser R.B."/>
        </authorList>
    </citation>
    <scope>NUCLEOTIDE SEQUENCE [LARGE SCALE GENOMIC DNA]</scope>
    <source>
        <strain evidence="1">ISS2496</strain>
    </source>
</reference>
<evidence type="ECO:0000313" key="1">
    <source>
        <dbReference type="EMBL" id="KRY21713.1"/>
    </source>
</evidence>
<dbReference type="AlphaFoldDB" id="A0A0V1AAD1"/>
<accession>A0A0V1AAD1</accession>
<dbReference type="EMBL" id="JYDQ01000014">
    <property type="protein sequence ID" value="KRY21713.1"/>
    <property type="molecule type" value="Genomic_DNA"/>
</dbReference>
<name>A0A0V1AAD1_9BILA</name>
<keyword evidence="2" id="KW-1185">Reference proteome</keyword>
<proteinExistence type="predicted"/>